<gene>
    <name evidence="1" type="primary">pos1</name>
    <name evidence="1" type="ORF">SOMG_03323</name>
</gene>
<dbReference type="AlphaFoldDB" id="A0AAE9WB82"/>
<dbReference type="GeneID" id="80876803"/>
<keyword evidence="2" id="KW-1185">Reference proteome</keyword>
<dbReference type="EMBL" id="CP115612">
    <property type="protein sequence ID" value="WBW73076.1"/>
    <property type="molecule type" value="Genomic_DNA"/>
</dbReference>
<protein>
    <submittedName>
        <fullName evidence="1">Spa2 interacting protein Pos1</fullName>
    </submittedName>
</protein>
<proteinExistence type="predicted"/>
<evidence type="ECO:0000313" key="1">
    <source>
        <dbReference type="EMBL" id="WBW73076.1"/>
    </source>
</evidence>
<organism evidence="1 2">
    <name type="scientific">Schizosaccharomyces osmophilus</name>
    <dbReference type="NCBI Taxonomy" id="2545709"/>
    <lineage>
        <taxon>Eukaryota</taxon>
        <taxon>Fungi</taxon>
        <taxon>Dikarya</taxon>
        <taxon>Ascomycota</taxon>
        <taxon>Taphrinomycotina</taxon>
        <taxon>Schizosaccharomycetes</taxon>
        <taxon>Schizosaccharomycetales</taxon>
        <taxon>Schizosaccharomycetaceae</taxon>
        <taxon>Schizosaccharomyces</taxon>
    </lineage>
</organism>
<accession>A0AAE9WB82</accession>
<name>A0AAE9WB82_9SCHI</name>
<dbReference type="RefSeq" id="XP_056037319.1">
    <property type="nucleotide sequence ID" value="XM_056182114.1"/>
</dbReference>
<dbReference type="Proteomes" id="UP001212411">
    <property type="component" value="Chromosome 2"/>
</dbReference>
<evidence type="ECO:0000313" key="2">
    <source>
        <dbReference type="Proteomes" id="UP001212411"/>
    </source>
</evidence>
<sequence>MVLSPASSYLLNHSILQSSKEPLYDGANFSESQNKYLLLKAKKEALKKKVEYQSAYAKALNLLGDKKNKDNGIEKLLVDFEDSKMCLKETEEKWQVAEISRLSKLVSTLMQGALNIEKESKKTSISSEVPTILHASVKEVQSQLERLDILEDPGPSSDMSVPSIIADLQRISKALAKIPSNLKSNEIHEPSRISNSSLDKETLANILLDWQKLGAEQNTYLREISNSGNVTPDCLLQLRQYFFRSELLSEKLYNICSFNDEADNNLL</sequence>
<reference evidence="1 2" key="1">
    <citation type="journal article" date="2023" name="G3 (Bethesda)">
        <title>A high-quality reference genome for the fission yeast Schizosaccharomyces osmophilus.</title>
        <authorList>
            <person name="Jia G.S."/>
            <person name="Zhang W.C."/>
            <person name="Liang Y."/>
            <person name="Liu X.H."/>
            <person name="Rhind N."/>
            <person name="Pidoux A."/>
            <person name="Brysch-Herzberg M."/>
            <person name="Du L.L."/>
        </authorList>
    </citation>
    <scope>NUCLEOTIDE SEQUENCE [LARGE SCALE GENOMIC DNA]</scope>
    <source>
        <strain evidence="1 2">CBS 15793</strain>
    </source>
</reference>
<dbReference type="KEGG" id="som:SOMG_03323"/>